<name>A0A517MHD0_9BACT</name>
<dbReference type="InterPro" id="IPR000816">
    <property type="entry name" value="Peptidase_C15"/>
</dbReference>
<dbReference type="PRINTS" id="PR00706">
    <property type="entry name" value="PYROGLUPTASE"/>
</dbReference>
<dbReference type="PANTHER" id="PTHR23402">
    <property type="entry name" value="PROTEASE FAMILY C15 PYROGLUTAMYL-PEPTIDASE I-RELATED"/>
    <property type="match status" value="1"/>
</dbReference>
<dbReference type="EMBL" id="CP036262">
    <property type="protein sequence ID" value="QDS94187.1"/>
    <property type="molecule type" value="Genomic_DNA"/>
</dbReference>
<evidence type="ECO:0000256" key="3">
    <source>
        <dbReference type="ARBA" id="ARBA00022490"/>
    </source>
</evidence>
<dbReference type="Pfam" id="PF01470">
    <property type="entry name" value="Peptidase_C15"/>
    <property type="match status" value="1"/>
</dbReference>
<reference evidence="9 10" key="1">
    <citation type="submission" date="2019-02" db="EMBL/GenBank/DDBJ databases">
        <title>Deep-cultivation of Planctomycetes and their phenomic and genomic characterization uncovers novel biology.</title>
        <authorList>
            <person name="Wiegand S."/>
            <person name="Jogler M."/>
            <person name="Boedeker C."/>
            <person name="Pinto D."/>
            <person name="Vollmers J."/>
            <person name="Rivas-Marin E."/>
            <person name="Kohn T."/>
            <person name="Peeters S.H."/>
            <person name="Heuer A."/>
            <person name="Rast P."/>
            <person name="Oberbeckmann S."/>
            <person name="Bunk B."/>
            <person name="Jeske O."/>
            <person name="Meyerdierks A."/>
            <person name="Storesund J.E."/>
            <person name="Kallscheuer N."/>
            <person name="Luecker S."/>
            <person name="Lage O.M."/>
            <person name="Pohl T."/>
            <person name="Merkel B.J."/>
            <person name="Hornburger P."/>
            <person name="Mueller R.-W."/>
            <person name="Bruemmer F."/>
            <person name="Labrenz M."/>
            <person name="Spormann A.M."/>
            <person name="Op den Camp H."/>
            <person name="Overmann J."/>
            <person name="Amann R."/>
            <person name="Jetten M.S.M."/>
            <person name="Mascher T."/>
            <person name="Medema M.H."/>
            <person name="Devos D.P."/>
            <person name="Kaster A.-K."/>
            <person name="Ovreas L."/>
            <person name="Rohde M."/>
            <person name="Galperin M.Y."/>
            <person name="Jogler C."/>
        </authorList>
    </citation>
    <scope>NUCLEOTIDE SEQUENCE [LARGE SCALE GENOMIC DNA]</scope>
    <source>
        <strain evidence="9 10">FF011L</strain>
    </source>
</reference>
<dbReference type="OrthoDB" id="9779738at2"/>
<keyword evidence="3" id="KW-0963">Cytoplasm</keyword>
<evidence type="ECO:0000256" key="4">
    <source>
        <dbReference type="ARBA" id="ARBA00022670"/>
    </source>
</evidence>
<evidence type="ECO:0000256" key="8">
    <source>
        <dbReference type="ARBA" id="ARBA00031559"/>
    </source>
</evidence>
<dbReference type="KEGG" id="rml:FF011L_29650"/>
<keyword evidence="5 9" id="KW-0378">Hydrolase</keyword>
<dbReference type="SUPFAM" id="SSF53182">
    <property type="entry name" value="Pyrrolidone carboxyl peptidase (pyroglutamate aminopeptidase)"/>
    <property type="match status" value="1"/>
</dbReference>
<dbReference type="GO" id="GO:0005829">
    <property type="term" value="C:cytosol"/>
    <property type="evidence" value="ECO:0007669"/>
    <property type="project" value="InterPro"/>
</dbReference>
<evidence type="ECO:0000256" key="2">
    <source>
        <dbReference type="ARBA" id="ARBA00019191"/>
    </source>
</evidence>
<protein>
    <recommendedName>
        <fullName evidence="2">Pyrrolidone-carboxylate peptidase</fullName>
    </recommendedName>
    <alternativeName>
        <fullName evidence="7">5-oxoprolyl-peptidase</fullName>
    </alternativeName>
    <alternativeName>
        <fullName evidence="8">Pyroglutamyl-peptidase I</fullName>
    </alternativeName>
</protein>
<dbReference type="InterPro" id="IPR016125">
    <property type="entry name" value="Peptidase_C15-like"/>
</dbReference>
<dbReference type="AlphaFoldDB" id="A0A517MHD0"/>
<organism evidence="9 10">
    <name type="scientific">Roseimaritima multifibrata</name>
    <dbReference type="NCBI Taxonomy" id="1930274"/>
    <lineage>
        <taxon>Bacteria</taxon>
        <taxon>Pseudomonadati</taxon>
        <taxon>Planctomycetota</taxon>
        <taxon>Planctomycetia</taxon>
        <taxon>Pirellulales</taxon>
        <taxon>Pirellulaceae</taxon>
        <taxon>Roseimaritima</taxon>
    </lineage>
</organism>
<dbReference type="InterPro" id="IPR036440">
    <property type="entry name" value="Peptidase_C15-like_sf"/>
</dbReference>
<evidence type="ECO:0000313" key="9">
    <source>
        <dbReference type="EMBL" id="QDS94187.1"/>
    </source>
</evidence>
<dbReference type="RefSeq" id="WP_145352209.1">
    <property type="nucleotide sequence ID" value="NZ_CP036262.1"/>
</dbReference>
<keyword evidence="6" id="KW-0788">Thiol protease</keyword>
<evidence type="ECO:0000256" key="1">
    <source>
        <dbReference type="ARBA" id="ARBA00006641"/>
    </source>
</evidence>
<accession>A0A517MHD0</accession>
<dbReference type="Proteomes" id="UP000320672">
    <property type="component" value="Chromosome"/>
</dbReference>
<dbReference type="CDD" id="cd00501">
    <property type="entry name" value="Peptidase_C15"/>
    <property type="match status" value="1"/>
</dbReference>
<dbReference type="PANTHER" id="PTHR23402:SF1">
    <property type="entry name" value="PYROGLUTAMYL-PEPTIDASE I"/>
    <property type="match status" value="1"/>
</dbReference>
<evidence type="ECO:0000256" key="6">
    <source>
        <dbReference type="ARBA" id="ARBA00022807"/>
    </source>
</evidence>
<evidence type="ECO:0000256" key="5">
    <source>
        <dbReference type="ARBA" id="ARBA00022801"/>
    </source>
</evidence>
<keyword evidence="4" id="KW-0645">Protease</keyword>
<dbReference type="GO" id="GO:0006508">
    <property type="term" value="P:proteolysis"/>
    <property type="evidence" value="ECO:0007669"/>
    <property type="project" value="UniProtKB-KW"/>
</dbReference>
<evidence type="ECO:0000256" key="7">
    <source>
        <dbReference type="ARBA" id="ARBA00030836"/>
    </source>
</evidence>
<keyword evidence="10" id="KW-1185">Reference proteome</keyword>
<dbReference type="PIRSF" id="PIRSF015592">
    <property type="entry name" value="Prld-crbxl_pptds"/>
    <property type="match status" value="1"/>
</dbReference>
<dbReference type="Gene3D" id="3.40.630.20">
    <property type="entry name" value="Peptidase C15, pyroglutamyl peptidase I-like"/>
    <property type="match status" value="1"/>
</dbReference>
<sequence>MPSVLLTAFEPYEEWTENSSWLALIELTRWLEDSSHLTTRRYPVCFQAVSKKLGDDLKGDYDLILHLGQAPGTTHIRLESIGLNVDSCGDPLVKGAPTAYQTSLDLPSWQKRLNAAGIPASVSHHAGTVLCNATLFSSQHYLAERRLKSQVAFIHLPLTPAQAAAQTTPLPSMSSAMAAAAIATIIESFEV</sequence>
<dbReference type="GO" id="GO:0016920">
    <property type="term" value="F:pyroglutamyl-peptidase activity"/>
    <property type="evidence" value="ECO:0007669"/>
    <property type="project" value="InterPro"/>
</dbReference>
<proteinExistence type="inferred from homology"/>
<comment type="similarity">
    <text evidence="1">Belongs to the peptidase C15 family.</text>
</comment>
<gene>
    <name evidence="9" type="primary">pcp</name>
    <name evidence="9" type="ORF">FF011L_29650</name>
</gene>
<evidence type="ECO:0000313" key="10">
    <source>
        <dbReference type="Proteomes" id="UP000320672"/>
    </source>
</evidence>